<evidence type="ECO:0000256" key="7">
    <source>
        <dbReference type="PROSITE-ProRule" id="PRU10141"/>
    </source>
</evidence>
<dbReference type="PANTHER" id="PTHR43671:SF13">
    <property type="entry name" value="SERINE_THREONINE-PROTEIN KINASE NEK2"/>
    <property type="match status" value="1"/>
</dbReference>
<dbReference type="AlphaFoldDB" id="A0A2S6CTA1"/>
<comment type="similarity">
    <text evidence="1">Belongs to the protein kinase superfamily. NEK Ser/Thr protein kinase family. NIMA subfamily.</text>
</comment>
<feature type="binding site" evidence="7">
    <location>
        <position position="46"/>
    </location>
    <ligand>
        <name>ATP</name>
        <dbReference type="ChEBI" id="CHEBI:30616"/>
    </ligand>
</feature>
<dbReference type="PANTHER" id="PTHR43671">
    <property type="entry name" value="SERINE/THREONINE-PROTEIN KINASE NEK"/>
    <property type="match status" value="1"/>
</dbReference>
<accession>A0A2S6CTA1</accession>
<dbReference type="Proteomes" id="UP000239589">
    <property type="component" value="Unassembled WGS sequence"/>
</dbReference>
<keyword evidence="6 7" id="KW-0067">ATP-binding</keyword>
<dbReference type="GO" id="GO:0005524">
    <property type="term" value="F:ATP binding"/>
    <property type="evidence" value="ECO:0007669"/>
    <property type="project" value="UniProtKB-UniRule"/>
</dbReference>
<dbReference type="Gene3D" id="3.30.200.20">
    <property type="entry name" value="Phosphorylase Kinase, domain 1"/>
    <property type="match status" value="1"/>
</dbReference>
<feature type="domain" description="Protein kinase" evidence="8">
    <location>
        <begin position="16"/>
        <end position="291"/>
    </location>
</feature>
<dbReference type="InterPro" id="IPR017441">
    <property type="entry name" value="Protein_kinase_ATP_BS"/>
</dbReference>
<organism evidence="9 10">
    <name type="scientific">Cuspidothrix issatschenkoi CHARLIE-1</name>
    <dbReference type="NCBI Taxonomy" id="2052836"/>
    <lineage>
        <taxon>Bacteria</taxon>
        <taxon>Bacillati</taxon>
        <taxon>Cyanobacteriota</taxon>
        <taxon>Cyanophyceae</taxon>
        <taxon>Nostocales</taxon>
        <taxon>Aphanizomenonaceae</taxon>
        <taxon>Cuspidothrix</taxon>
    </lineage>
</organism>
<dbReference type="PROSITE" id="PS50011">
    <property type="entry name" value="PROTEIN_KINASE_DOM"/>
    <property type="match status" value="1"/>
</dbReference>
<evidence type="ECO:0000256" key="6">
    <source>
        <dbReference type="ARBA" id="ARBA00022840"/>
    </source>
</evidence>
<evidence type="ECO:0000313" key="10">
    <source>
        <dbReference type="Proteomes" id="UP000239589"/>
    </source>
</evidence>
<name>A0A2S6CTA1_9CYAN</name>
<dbReference type="PROSITE" id="PS00108">
    <property type="entry name" value="PROTEIN_KINASE_ST"/>
    <property type="match status" value="1"/>
</dbReference>
<dbReference type="SMART" id="SM00220">
    <property type="entry name" value="S_TKc"/>
    <property type="match status" value="1"/>
</dbReference>
<dbReference type="PROSITE" id="PS00107">
    <property type="entry name" value="PROTEIN_KINASE_ATP"/>
    <property type="match status" value="1"/>
</dbReference>
<evidence type="ECO:0000259" key="8">
    <source>
        <dbReference type="PROSITE" id="PS50011"/>
    </source>
</evidence>
<dbReference type="Pfam" id="PF00069">
    <property type="entry name" value="Pkinase"/>
    <property type="match status" value="1"/>
</dbReference>
<keyword evidence="9" id="KW-0723">Serine/threonine-protein kinase</keyword>
<protein>
    <recommendedName>
        <fullName evidence="2">non-specific serine/threonine protein kinase</fullName>
        <ecNumber evidence="2">2.7.11.1</ecNumber>
    </recommendedName>
</protein>
<evidence type="ECO:0000313" key="9">
    <source>
        <dbReference type="EMBL" id="PPJ62830.1"/>
    </source>
</evidence>
<keyword evidence="5 9" id="KW-0418">Kinase</keyword>
<keyword evidence="4 7" id="KW-0547">Nucleotide-binding</keyword>
<evidence type="ECO:0000256" key="3">
    <source>
        <dbReference type="ARBA" id="ARBA00022679"/>
    </source>
</evidence>
<evidence type="ECO:0000256" key="5">
    <source>
        <dbReference type="ARBA" id="ARBA00022777"/>
    </source>
</evidence>
<dbReference type="RefSeq" id="WP_104388319.1">
    <property type="nucleotide sequence ID" value="NZ_PGEM01000094.1"/>
</dbReference>
<dbReference type="SUPFAM" id="SSF56112">
    <property type="entry name" value="Protein kinase-like (PK-like)"/>
    <property type="match status" value="1"/>
</dbReference>
<evidence type="ECO:0000256" key="4">
    <source>
        <dbReference type="ARBA" id="ARBA00022741"/>
    </source>
</evidence>
<evidence type="ECO:0000256" key="1">
    <source>
        <dbReference type="ARBA" id="ARBA00010886"/>
    </source>
</evidence>
<dbReference type="InterPro" id="IPR000719">
    <property type="entry name" value="Prot_kinase_dom"/>
</dbReference>
<proteinExistence type="inferred from homology"/>
<dbReference type="InterPro" id="IPR050660">
    <property type="entry name" value="NEK_Ser/Thr_kinase"/>
</dbReference>
<dbReference type="Gene3D" id="1.10.510.10">
    <property type="entry name" value="Transferase(Phosphotransferase) domain 1"/>
    <property type="match status" value="1"/>
</dbReference>
<keyword evidence="10" id="KW-1185">Reference proteome</keyword>
<comment type="caution">
    <text evidence="9">The sequence shown here is derived from an EMBL/GenBank/DDBJ whole genome shotgun (WGS) entry which is preliminary data.</text>
</comment>
<evidence type="ECO:0000256" key="2">
    <source>
        <dbReference type="ARBA" id="ARBA00012513"/>
    </source>
</evidence>
<sequence length="543" mass="61722">MRPSDPNIGRLLGKRYLLQELIGSGAMGRVYRAKDTLMGGVPVAVKFLALSIGNEKMRLQDRFEREAKTCALLGQKSIHIVRVMDYGIDETYYVMEYLQGHSLSYIIRRQPLKLPRFLTIARQIGLGLQCAHDGIPVDGVICPIIHRDIKPGNIMVIQDPSFGELVKVLDFGIAKLLMSDGDHTKFYLGTLAYSSPEQIEGKELDNRSDIYSFGIMMFEMLTGKMPLVTATNTFGAWYRTHTFEKPQTFAETAPNLSIPKQLEDVIMSCLAKKASERPQSINDIINLLAALEQTEDKRIPVLDATTIINNPIYQDSDETIKTNFPLVPIPETKIKTDLWTTPLLYNNTQVELQTYSANNDVAQLVTWPHNKPIADIVFIQPIYQDKNLLPALWVMLPKAEIEKRLICTQYNQFLFISAPHPVILWITVIYTRQHGAKWLPYYLDIKTSFGQEITRLLQQTGQYRILFFTKETPNPCTHILPASIAPDQRQRLQQWLLSGNLSTPSTDVQTSKSLLKKEYEKIKPKILSKLETIDTDSLFDLSS</sequence>
<reference evidence="9 10" key="1">
    <citation type="submission" date="2018-02" db="EMBL/GenBank/DDBJ databases">
        <title>Discovery of a pederin family compound in a non-symbiotic bloom-forming cyanobacterium.</title>
        <authorList>
            <person name="Kust A."/>
            <person name="Mares J."/>
            <person name="Jokela J."/>
            <person name="Urajova P."/>
            <person name="Hajek J."/>
            <person name="Saurav K."/>
            <person name="Voracova K."/>
            <person name="Fewer D.P."/>
            <person name="Haapaniemi E."/>
            <person name="Permi P."/>
            <person name="Rehakova K."/>
            <person name="Sivonen K."/>
            <person name="Hrouzek P."/>
        </authorList>
    </citation>
    <scope>NUCLEOTIDE SEQUENCE [LARGE SCALE GENOMIC DNA]</scope>
    <source>
        <strain evidence="9 10">CHARLIE-1</strain>
    </source>
</reference>
<dbReference type="InterPro" id="IPR011009">
    <property type="entry name" value="Kinase-like_dom_sf"/>
</dbReference>
<dbReference type="OrthoDB" id="9788659at2"/>
<dbReference type="EC" id="2.7.11.1" evidence="2"/>
<dbReference type="InterPro" id="IPR008271">
    <property type="entry name" value="Ser/Thr_kinase_AS"/>
</dbReference>
<dbReference type="EMBL" id="PGEM01000094">
    <property type="protein sequence ID" value="PPJ62830.1"/>
    <property type="molecule type" value="Genomic_DNA"/>
</dbReference>
<dbReference type="GO" id="GO:0004674">
    <property type="term" value="F:protein serine/threonine kinase activity"/>
    <property type="evidence" value="ECO:0007669"/>
    <property type="project" value="UniProtKB-KW"/>
</dbReference>
<keyword evidence="3" id="KW-0808">Transferase</keyword>
<gene>
    <name evidence="9" type="ORF">CUN59_13435</name>
</gene>
<dbReference type="CDD" id="cd14014">
    <property type="entry name" value="STKc_PknB_like"/>
    <property type="match status" value="1"/>
</dbReference>